<evidence type="ECO:0000259" key="4">
    <source>
        <dbReference type="PROSITE" id="PS50949"/>
    </source>
</evidence>
<dbReference type="SUPFAM" id="SSF48008">
    <property type="entry name" value="GntR ligand-binding domain-like"/>
    <property type="match status" value="1"/>
</dbReference>
<dbReference type="AlphaFoldDB" id="A0A2P8E984"/>
<dbReference type="SUPFAM" id="SSF46785">
    <property type="entry name" value="Winged helix' DNA-binding domain"/>
    <property type="match status" value="1"/>
</dbReference>
<dbReference type="PANTHER" id="PTHR43537:SF24">
    <property type="entry name" value="GLUCONATE OPERON TRANSCRIPTIONAL REPRESSOR"/>
    <property type="match status" value="1"/>
</dbReference>
<dbReference type="Proteomes" id="UP000243528">
    <property type="component" value="Unassembled WGS sequence"/>
</dbReference>
<evidence type="ECO:0000256" key="2">
    <source>
        <dbReference type="ARBA" id="ARBA00023125"/>
    </source>
</evidence>
<organism evidence="5 6">
    <name type="scientific">Haloactinopolyspora alba</name>
    <dbReference type="NCBI Taxonomy" id="648780"/>
    <lineage>
        <taxon>Bacteria</taxon>
        <taxon>Bacillati</taxon>
        <taxon>Actinomycetota</taxon>
        <taxon>Actinomycetes</taxon>
        <taxon>Jiangellales</taxon>
        <taxon>Jiangellaceae</taxon>
        <taxon>Haloactinopolyspora</taxon>
    </lineage>
</organism>
<dbReference type="SMART" id="SM00345">
    <property type="entry name" value="HTH_GNTR"/>
    <property type="match status" value="1"/>
</dbReference>
<evidence type="ECO:0000313" key="6">
    <source>
        <dbReference type="Proteomes" id="UP000243528"/>
    </source>
</evidence>
<proteinExistence type="predicted"/>
<keyword evidence="2 5" id="KW-0238">DNA-binding</keyword>
<dbReference type="GO" id="GO:0003677">
    <property type="term" value="F:DNA binding"/>
    <property type="evidence" value="ECO:0007669"/>
    <property type="project" value="UniProtKB-KW"/>
</dbReference>
<protein>
    <submittedName>
        <fullName evidence="5">DNA-binding GntR family transcriptional regulator</fullName>
    </submittedName>
</protein>
<accession>A0A2P8E984</accession>
<reference evidence="5 6" key="1">
    <citation type="submission" date="2018-03" db="EMBL/GenBank/DDBJ databases">
        <title>Genomic Encyclopedia of Archaeal and Bacterial Type Strains, Phase II (KMG-II): from individual species to whole genera.</title>
        <authorList>
            <person name="Goeker M."/>
        </authorList>
    </citation>
    <scope>NUCLEOTIDE SEQUENCE [LARGE SCALE GENOMIC DNA]</scope>
    <source>
        <strain evidence="5 6">DSM 45211</strain>
    </source>
</reference>
<gene>
    <name evidence="5" type="ORF">CLV30_103194</name>
</gene>
<dbReference type="Gene3D" id="1.20.120.530">
    <property type="entry name" value="GntR ligand-binding domain-like"/>
    <property type="match status" value="1"/>
</dbReference>
<dbReference type="InterPro" id="IPR036388">
    <property type="entry name" value="WH-like_DNA-bd_sf"/>
</dbReference>
<dbReference type="SMART" id="SM00895">
    <property type="entry name" value="FCD"/>
    <property type="match status" value="1"/>
</dbReference>
<dbReference type="Pfam" id="PF00392">
    <property type="entry name" value="GntR"/>
    <property type="match status" value="1"/>
</dbReference>
<dbReference type="InterPro" id="IPR008920">
    <property type="entry name" value="TF_FadR/GntR_C"/>
</dbReference>
<dbReference type="Gene3D" id="1.10.10.10">
    <property type="entry name" value="Winged helix-like DNA-binding domain superfamily/Winged helix DNA-binding domain"/>
    <property type="match status" value="1"/>
</dbReference>
<dbReference type="PROSITE" id="PS50949">
    <property type="entry name" value="HTH_GNTR"/>
    <property type="match status" value="1"/>
</dbReference>
<feature type="domain" description="HTH gntR-type" evidence="4">
    <location>
        <begin position="5"/>
        <end position="72"/>
    </location>
</feature>
<keyword evidence="3" id="KW-0804">Transcription</keyword>
<name>A0A2P8E984_9ACTN</name>
<dbReference type="EMBL" id="PYGE01000003">
    <property type="protein sequence ID" value="PSL06039.1"/>
    <property type="molecule type" value="Genomic_DNA"/>
</dbReference>
<evidence type="ECO:0000313" key="5">
    <source>
        <dbReference type="EMBL" id="PSL06039.1"/>
    </source>
</evidence>
<dbReference type="CDD" id="cd07377">
    <property type="entry name" value="WHTH_GntR"/>
    <property type="match status" value="1"/>
</dbReference>
<comment type="caution">
    <text evidence="5">The sequence shown here is derived from an EMBL/GenBank/DDBJ whole genome shotgun (WGS) entry which is preliminary data.</text>
</comment>
<dbReference type="InterPro" id="IPR011711">
    <property type="entry name" value="GntR_C"/>
</dbReference>
<evidence type="ECO:0000256" key="3">
    <source>
        <dbReference type="ARBA" id="ARBA00023163"/>
    </source>
</evidence>
<dbReference type="PANTHER" id="PTHR43537">
    <property type="entry name" value="TRANSCRIPTIONAL REGULATOR, GNTR FAMILY"/>
    <property type="match status" value="1"/>
</dbReference>
<keyword evidence="1" id="KW-0805">Transcription regulation</keyword>
<dbReference type="InterPro" id="IPR000524">
    <property type="entry name" value="Tscrpt_reg_HTH_GntR"/>
</dbReference>
<keyword evidence="6" id="KW-1185">Reference proteome</keyword>
<sequence length="211" mass="23103">MEPGERVGERVYRTLRRRILTGEFPPGTRLSVPAIARELGVSRSPVRDAVLQLGNEGLAQETFNRGAIVPQIDHDQLVSLYEAREALEGMTARLATVNFGPGVRRRLLGILDEHDEVVAAGDFTRHIDVDAAFHREIRTAACSPVVARMLEEIQGQVMIAMRSTSVSGGMAHAVEDHRKIFEALASGDPDAGEAAARQHISRLTSLLRTHV</sequence>
<dbReference type="Pfam" id="PF07729">
    <property type="entry name" value="FCD"/>
    <property type="match status" value="1"/>
</dbReference>
<dbReference type="InterPro" id="IPR036390">
    <property type="entry name" value="WH_DNA-bd_sf"/>
</dbReference>
<evidence type="ECO:0000256" key="1">
    <source>
        <dbReference type="ARBA" id="ARBA00023015"/>
    </source>
</evidence>
<dbReference type="GO" id="GO:0003700">
    <property type="term" value="F:DNA-binding transcription factor activity"/>
    <property type="evidence" value="ECO:0007669"/>
    <property type="project" value="InterPro"/>
</dbReference>